<dbReference type="GO" id="GO:0009090">
    <property type="term" value="P:homoserine biosynthetic process"/>
    <property type="evidence" value="ECO:0007669"/>
    <property type="project" value="TreeGrafter"/>
</dbReference>
<dbReference type="NCBIfam" id="TIGR00657">
    <property type="entry name" value="asp_kinases"/>
    <property type="match status" value="1"/>
</dbReference>
<dbReference type="PIRSF" id="PIRSF000726">
    <property type="entry name" value="Asp_kin"/>
    <property type="match status" value="1"/>
</dbReference>
<dbReference type="GO" id="GO:0009089">
    <property type="term" value="P:lysine biosynthetic process via diaminopimelate"/>
    <property type="evidence" value="ECO:0007669"/>
    <property type="project" value="UniProtKB-UniPathway"/>
</dbReference>
<keyword evidence="8 12" id="KW-0418">Kinase</keyword>
<dbReference type="GO" id="GO:0005524">
    <property type="term" value="F:ATP binding"/>
    <property type="evidence" value="ECO:0007669"/>
    <property type="project" value="UniProtKB-KW"/>
</dbReference>
<dbReference type="PANTHER" id="PTHR21499">
    <property type="entry name" value="ASPARTATE KINASE"/>
    <property type="match status" value="1"/>
</dbReference>
<dbReference type="CDD" id="cd04913">
    <property type="entry name" value="ACT_AKii-LysC-BS-like_1"/>
    <property type="match status" value="1"/>
</dbReference>
<dbReference type="GO" id="GO:0004072">
    <property type="term" value="F:aspartate kinase activity"/>
    <property type="evidence" value="ECO:0007669"/>
    <property type="project" value="UniProtKB-EC"/>
</dbReference>
<sequence>MSLVVMKFGGTSVGSIERIRNVAKIVEKKKDKGHDVIVAVSAMSGETDRLIGLLKEITPDYSLREYDQLVSTGETACIPLVTQSLLVDGYDAISLTGLQIGMETDIAHSKARILNIRGDRIKQAISEGKIVVVAGFQGYNVETGDITTLGRGGSDTTAVAIAAAVKADVCEIYTDVDGVYTADPRIVKNAKKLDTISHEEMLELASLGAKVLQSRSVELGMNYNVDIMVLSSLEDKPGTLVTSKEDKNMERIVVSGVTSDKNQAKITLLGVKDEPGVAVKIFIGLAEANINVDMIIQNVATEDGKTDISFTVPKTDLIKAKAACEKLGKDAGVQEILSDENISKVSIVGIGMKSHSGVAATMFKVLSDNQINIKMISTSEIKVSCIIEEKFTELAVRVLHSAFITEKQNGQL</sequence>
<dbReference type="CDD" id="cd04923">
    <property type="entry name" value="ACT_AK-LysC-DapG-like_2"/>
    <property type="match status" value="1"/>
</dbReference>
<dbReference type="InterPro" id="IPR001341">
    <property type="entry name" value="Asp_kinase"/>
</dbReference>
<reference evidence="14" key="3">
    <citation type="submission" date="2022-06" db="EMBL/GenBank/DDBJ databases">
        <title>Resources to Facilitate Use of the Altered Schaedler Flora (ASF) Mouse Model to Study Microbiome Function.</title>
        <authorList>
            <person name="Proctor A."/>
            <person name="Parvinroo S."/>
            <person name="Richie T."/>
            <person name="Jia X."/>
            <person name="Lee S.T.M."/>
            <person name="Karp P.D."/>
            <person name="Paley S."/>
            <person name="Kostic A.D."/>
            <person name="Pierre J.F."/>
            <person name="Wannemuehler M.J."/>
            <person name="Phillips G.J."/>
        </authorList>
    </citation>
    <scope>NUCLEOTIDE SEQUENCE</scope>
    <source>
        <strain evidence="14">ASF457</strain>
    </source>
</reference>
<dbReference type="PANTHER" id="PTHR21499:SF3">
    <property type="entry name" value="ASPARTOKINASE"/>
    <property type="match status" value="1"/>
</dbReference>
<comment type="pathway">
    <text evidence="2 13">Amino-acid biosynthesis; L-methionine biosynthesis via de novo pathway; L-homoserine from L-aspartate: step 1/3.</text>
</comment>
<dbReference type="CDD" id="cd04261">
    <property type="entry name" value="AAK_AKii-LysC-BS"/>
    <property type="match status" value="1"/>
</dbReference>
<comment type="similarity">
    <text evidence="4 12">Belongs to the aspartokinase family.</text>
</comment>
<evidence type="ECO:0000313" key="14">
    <source>
        <dbReference type="EMBL" id="USF23284.1"/>
    </source>
</evidence>
<evidence type="ECO:0000256" key="3">
    <source>
        <dbReference type="ARBA" id="ARBA00005139"/>
    </source>
</evidence>
<dbReference type="SUPFAM" id="SSF55021">
    <property type="entry name" value="ACT-like"/>
    <property type="match status" value="2"/>
</dbReference>
<dbReference type="InterPro" id="IPR054352">
    <property type="entry name" value="ACT_Aspartokinase"/>
</dbReference>
<evidence type="ECO:0000256" key="12">
    <source>
        <dbReference type="RuleBase" id="RU003448"/>
    </source>
</evidence>
<dbReference type="Pfam" id="PF22468">
    <property type="entry name" value="ACT_9"/>
    <property type="match status" value="2"/>
</dbReference>
<evidence type="ECO:0000256" key="8">
    <source>
        <dbReference type="ARBA" id="ARBA00022777"/>
    </source>
</evidence>
<dbReference type="Gene3D" id="3.30.2130.10">
    <property type="entry name" value="VC0802-like"/>
    <property type="match status" value="1"/>
</dbReference>
<accession>V2PY83</accession>
<dbReference type="InterPro" id="IPR002912">
    <property type="entry name" value="ACT_dom"/>
</dbReference>
<dbReference type="RefSeq" id="WP_023276352.1">
    <property type="nucleotide sequence ID" value="NZ_CP097562.1"/>
</dbReference>
<comment type="pathway">
    <text evidence="3 13">Amino-acid biosynthesis; L-threonine biosynthesis; L-threonine from L-aspartate: step 1/5.</text>
</comment>
<evidence type="ECO:0000256" key="1">
    <source>
        <dbReference type="ARBA" id="ARBA00004766"/>
    </source>
</evidence>
<evidence type="ECO:0000256" key="13">
    <source>
        <dbReference type="RuleBase" id="RU004249"/>
    </source>
</evidence>
<evidence type="ECO:0000256" key="7">
    <source>
        <dbReference type="ARBA" id="ARBA00022741"/>
    </source>
</evidence>
<dbReference type="eggNOG" id="COG0527">
    <property type="taxonomic scope" value="Bacteria"/>
</dbReference>
<organism evidence="14 15">
    <name type="scientific">Mucispirillum schaedleri ASF457</name>
    <dbReference type="NCBI Taxonomy" id="1379858"/>
    <lineage>
        <taxon>Bacteria</taxon>
        <taxon>Pseudomonadati</taxon>
        <taxon>Deferribacterota</taxon>
        <taxon>Deferribacteres</taxon>
        <taxon>Deferribacterales</taxon>
        <taxon>Mucispirillaceae</taxon>
        <taxon>Mucispirillum</taxon>
    </lineage>
</organism>
<keyword evidence="6 12" id="KW-0808">Transferase</keyword>
<keyword evidence="7" id="KW-0547">Nucleotide-binding</keyword>
<dbReference type="EC" id="2.7.2.4" evidence="12"/>
<evidence type="ECO:0000256" key="5">
    <source>
        <dbReference type="ARBA" id="ARBA00022605"/>
    </source>
</evidence>
<evidence type="ECO:0000256" key="6">
    <source>
        <dbReference type="ARBA" id="ARBA00022679"/>
    </source>
</evidence>
<evidence type="ECO:0000256" key="2">
    <source>
        <dbReference type="ARBA" id="ARBA00004986"/>
    </source>
</evidence>
<keyword evidence="9" id="KW-0067">ATP-binding</keyword>
<dbReference type="SUPFAM" id="SSF53633">
    <property type="entry name" value="Carbamate kinase-like"/>
    <property type="match status" value="1"/>
</dbReference>
<dbReference type="InterPro" id="IPR018042">
    <property type="entry name" value="Aspartate_kinase_CS"/>
</dbReference>
<dbReference type="PROSITE" id="PS00324">
    <property type="entry name" value="ASPARTOKINASE"/>
    <property type="match status" value="1"/>
</dbReference>
<dbReference type="FunFam" id="3.40.1160.10:FF:000002">
    <property type="entry name" value="Aspartokinase"/>
    <property type="match status" value="1"/>
</dbReference>
<keyword evidence="15" id="KW-1185">Reference proteome</keyword>
<gene>
    <name evidence="14" type="ORF">N508_000341</name>
</gene>
<dbReference type="InterPro" id="IPR036393">
    <property type="entry name" value="AceGlu_kinase-like_sf"/>
</dbReference>
<dbReference type="InterPro" id="IPR041740">
    <property type="entry name" value="AKii-LysC-BS"/>
</dbReference>
<keyword evidence="5 13" id="KW-0028">Amino-acid biosynthesis</keyword>
<dbReference type="GO" id="GO:0009088">
    <property type="term" value="P:threonine biosynthetic process"/>
    <property type="evidence" value="ECO:0007669"/>
    <property type="project" value="UniProtKB-UniPathway"/>
</dbReference>
<dbReference type="InterPro" id="IPR045865">
    <property type="entry name" value="ACT-like_dom_sf"/>
</dbReference>
<dbReference type="AlphaFoldDB" id="V2PY83"/>
<evidence type="ECO:0000256" key="4">
    <source>
        <dbReference type="ARBA" id="ARBA00010122"/>
    </source>
</evidence>
<evidence type="ECO:0000256" key="11">
    <source>
        <dbReference type="ARBA" id="ARBA00047872"/>
    </source>
</evidence>
<dbReference type="PROSITE" id="PS51671">
    <property type="entry name" value="ACT"/>
    <property type="match status" value="1"/>
</dbReference>
<comment type="catalytic activity">
    <reaction evidence="11 12">
        <text>L-aspartate + ATP = 4-phospho-L-aspartate + ADP</text>
        <dbReference type="Rhea" id="RHEA:23776"/>
        <dbReference type="ChEBI" id="CHEBI:29991"/>
        <dbReference type="ChEBI" id="CHEBI:30616"/>
        <dbReference type="ChEBI" id="CHEBI:57535"/>
        <dbReference type="ChEBI" id="CHEBI:456216"/>
        <dbReference type="EC" id="2.7.2.4"/>
    </reaction>
</comment>
<reference evidence="14" key="2">
    <citation type="submission" date="2022-05" db="EMBL/GenBank/DDBJ databases">
        <authorList>
            <person name="Proctor A.L."/>
            <person name="Phillips G.J."/>
            <person name="Wannemuehler M.J."/>
        </authorList>
    </citation>
    <scope>NUCLEOTIDE SEQUENCE</scope>
    <source>
        <strain evidence="14">ASF457</strain>
    </source>
</reference>
<evidence type="ECO:0000256" key="10">
    <source>
        <dbReference type="ARBA" id="ARBA00023154"/>
    </source>
</evidence>
<keyword evidence="10" id="KW-0457">Lysine biosynthesis</keyword>
<dbReference type="EMBL" id="CP097562">
    <property type="protein sequence ID" value="USF23284.1"/>
    <property type="molecule type" value="Genomic_DNA"/>
</dbReference>
<reference evidence="14" key="1">
    <citation type="journal article" date="2014" name="Genome Announc.">
        <title>Draft genome sequences of the altered schaedler flora, a defined bacterial community from gnotobiotic mice.</title>
        <authorList>
            <person name="Wannemuehler M.J."/>
            <person name="Overstreet A.M."/>
            <person name="Ward D.V."/>
            <person name="Phillips G.J."/>
        </authorList>
    </citation>
    <scope>NUCLEOTIDE SEQUENCE</scope>
    <source>
        <strain evidence="14">ASF457</strain>
    </source>
</reference>
<comment type="pathway">
    <text evidence="1 13">Amino-acid biosynthesis; L-lysine biosynthesis via DAP pathway; (S)-tetrahydrodipicolinate from L-aspartate: step 1/4.</text>
</comment>
<dbReference type="GO" id="GO:0005829">
    <property type="term" value="C:cytosol"/>
    <property type="evidence" value="ECO:0007669"/>
    <property type="project" value="TreeGrafter"/>
</dbReference>
<dbReference type="OrthoDB" id="9799110at2"/>
<protein>
    <recommendedName>
        <fullName evidence="12">Aspartokinase</fullName>
        <ecNumber evidence="12">2.7.2.4</ecNumber>
    </recommendedName>
</protein>
<dbReference type="Gene3D" id="3.40.1160.10">
    <property type="entry name" value="Acetylglutamate kinase-like"/>
    <property type="match status" value="1"/>
</dbReference>
<dbReference type="InterPro" id="IPR001048">
    <property type="entry name" value="Asp/Glu/Uridylate_kinase"/>
</dbReference>
<dbReference type="InterPro" id="IPR005260">
    <property type="entry name" value="Asp_kin_monofn"/>
</dbReference>
<evidence type="ECO:0000256" key="9">
    <source>
        <dbReference type="ARBA" id="ARBA00022840"/>
    </source>
</evidence>
<dbReference type="NCBIfam" id="NF005154">
    <property type="entry name" value="PRK06635.1-2"/>
    <property type="match status" value="1"/>
</dbReference>
<dbReference type="KEGG" id="msch:N508_000341"/>
<name>V2PY83_9BACT</name>
<dbReference type="Proteomes" id="UP000017429">
    <property type="component" value="Chromosome"/>
</dbReference>
<dbReference type="NCBIfam" id="NF005155">
    <property type="entry name" value="PRK06635.1-4"/>
    <property type="match status" value="1"/>
</dbReference>
<dbReference type="NCBIfam" id="TIGR00656">
    <property type="entry name" value="asp_kin_monofn"/>
    <property type="match status" value="1"/>
</dbReference>
<dbReference type="Pfam" id="PF00696">
    <property type="entry name" value="AA_kinase"/>
    <property type="match status" value="1"/>
</dbReference>
<evidence type="ECO:0000313" key="15">
    <source>
        <dbReference type="Proteomes" id="UP000017429"/>
    </source>
</evidence>
<proteinExistence type="inferred from homology"/>
<dbReference type="FunFam" id="3.30.2130.10:FF:000002">
    <property type="entry name" value="Aspartokinase"/>
    <property type="match status" value="1"/>
</dbReference>